<dbReference type="InterPro" id="IPR012349">
    <property type="entry name" value="Split_barrel_FMN-bd"/>
</dbReference>
<keyword evidence="4" id="KW-1185">Reference proteome</keyword>
<evidence type="ECO:0000313" key="3">
    <source>
        <dbReference type="EMBL" id="RPF25968.1"/>
    </source>
</evidence>
<dbReference type="GO" id="GO:0042602">
    <property type="term" value="F:riboflavin reductase (NADPH) activity"/>
    <property type="evidence" value="ECO:0007669"/>
    <property type="project" value="TreeGrafter"/>
</dbReference>
<protein>
    <submittedName>
        <fullName evidence="3">Flavin reductase (DIM6/NTAB) family NADH-FMN oxidoreductase RutF</fullName>
    </submittedName>
</protein>
<gene>
    <name evidence="3" type="ORF">EDD32_0382</name>
</gene>
<dbReference type="InterPro" id="IPR002563">
    <property type="entry name" value="Flavin_Rdtase-like_dom"/>
</dbReference>
<comment type="caution">
    <text evidence="3">The sequence shown here is derived from an EMBL/GenBank/DDBJ whole genome shotgun (WGS) entry which is preliminary data.</text>
</comment>
<dbReference type="RefSeq" id="WP_246005928.1">
    <property type="nucleotide sequence ID" value="NZ_RKRA01000001.1"/>
</dbReference>
<dbReference type="GO" id="GO:0006208">
    <property type="term" value="P:pyrimidine nucleobase catabolic process"/>
    <property type="evidence" value="ECO:0007669"/>
    <property type="project" value="TreeGrafter"/>
</dbReference>
<dbReference type="PANTHER" id="PTHR30466">
    <property type="entry name" value="FLAVIN REDUCTASE"/>
    <property type="match status" value="1"/>
</dbReference>
<dbReference type="InterPro" id="IPR050268">
    <property type="entry name" value="NADH-dep_flavin_reductase"/>
</dbReference>
<dbReference type="EMBL" id="RKRA01000001">
    <property type="protein sequence ID" value="RPF25968.1"/>
    <property type="molecule type" value="Genomic_DNA"/>
</dbReference>
<dbReference type="Pfam" id="PF01613">
    <property type="entry name" value="Flavin_Reduct"/>
    <property type="match status" value="1"/>
</dbReference>
<keyword evidence="1" id="KW-0560">Oxidoreductase</keyword>
<accession>A0A3N4ZJA0</accession>
<feature type="domain" description="Flavin reductase like" evidence="2">
    <location>
        <begin position="17"/>
        <end position="164"/>
    </location>
</feature>
<evidence type="ECO:0000259" key="2">
    <source>
        <dbReference type="SMART" id="SM00903"/>
    </source>
</evidence>
<evidence type="ECO:0000256" key="1">
    <source>
        <dbReference type="ARBA" id="ARBA00023002"/>
    </source>
</evidence>
<dbReference type="SMART" id="SM00903">
    <property type="entry name" value="Flavin_Reduct"/>
    <property type="match status" value="1"/>
</dbReference>
<dbReference type="Proteomes" id="UP000280726">
    <property type="component" value="Unassembled WGS sequence"/>
</dbReference>
<proteinExistence type="predicted"/>
<dbReference type="PANTHER" id="PTHR30466:SF1">
    <property type="entry name" value="FMN REDUCTASE (NADH) RUTF"/>
    <property type="match status" value="1"/>
</dbReference>
<reference evidence="3 4" key="1">
    <citation type="submission" date="2018-11" db="EMBL/GenBank/DDBJ databases">
        <title>Sequencing the genomes of 1000 actinobacteria strains.</title>
        <authorList>
            <person name="Klenk H.-P."/>
        </authorList>
    </citation>
    <scope>NUCLEOTIDE SEQUENCE [LARGE SCALE GENOMIC DNA]</scope>
    <source>
        <strain evidence="3 4">DSM 14418</strain>
    </source>
</reference>
<dbReference type="AlphaFoldDB" id="A0A3N4ZJA0"/>
<organism evidence="3 4">
    <name type="scientific">Georgenia muralis</name>
    <dbReference type="NCBI Taxonomy" id="154117"/>
    <lineage>
        <taxon>Bacteria</taxon>
        <taxon>Bacillati</taxon>
        <taxon>Actinomycetota</taxon>
        <taxon>Actinomycetes</taxon>
        <taxon>Micrococcales</taxon>
        <taxon>Bogoriellaceae</taxon>
        <taxon>Georgenia</taxon>
    </lineage>
</organism>
<dbReference type="SUPFAM" id="SSF50475">
    <property type="entry name" value="FMN-binding split barrel"/>
    <property type="match status" value="1"/>
</dbReference>
<dbReference type="GO" id="GO:0010181">
    <property type="term" value="F:FMN binding"/>
    <property type="evidence" value="ECO:0007669"/>
    <property type="project" value="InterPro"/>
</dbReference>
<sequence>MAEPGEELVDRFRAVVLRRPVGVTVVSVRAGGLDLAMTATDVASVSLRPPMILFCVYSDARLRESLETTDTWAVSLLDATAAPVAERLAEPGRPSIGQLTGIGHHRGEASGAALVDAAQGWLECRTAWVRTAGDHDVVVGEVLDARLGPTGTGALVHHHGRLRPVP</sequence>
<name>A0A3N4ZJA0_9MICO</name>
<evidence type="ECO:0000313" key="4">
    <source>
        <dbReference type="Proteomes" id="UP000280726"/>
    </source>
</evidence>
<dbReference type="Gene3D" id="2.30.110.10">
    <property type="entry name" value="Electron Transport, Fmn-binding Protein, Chain A"/>
    <property type="match status" value="1"/>
</dbReference>